<dbReference type="OrthoDB" id="1708317at2"/>
<comment type="caution">
    <text evidence="1">The sequence shown here is derived from an EMBL/GenBank/DDBJ whole genome shotgun (WGS) entry which is preliminary data.</text>
</comment>
<evidence type="ECO:0000313" key="2">
    <source>
        <dbReference type="Proteomes" id="UP000037405"/>
    </source>
</evidence>
<dbReference type="EMBL" id="LGUE01000001">
    <property type="protein sequence ID" value="KON92084.1"/>
    <property type="molecule type" value="Genomic_DNA"/>
</dbReference>
<dbReference type="AlphaFoldDB" id="A0A0M0GQH1"/>
<sequence length="147" mass="16582">MMFAIVLSILLNLVALFAIILLYVRQNRLLALDNQQKRRVAEMEELMSAYMEELKEENDAFLSSLTKTAGEERVTEPPSKVRMKAMEAYQSVPAIDPSIDPSDHSDMAELDMVSMHRAGFSIDEIAKAAGVGRTEVELFLKFNKNIE</sequence>
<evidence type="ECO:0000313" key="1">
    <source>
        <dbReference type="EMBL" id="KON92084.1"/>
    </source>
</evidence>
<proteinExistence type="predicted"/>
<protein>
    <recommendedName>
        <fullName evidence="3">DUF2802 domain-containing protein</fullName>
    </recommendedName>
</protein>
<reference evidence="2" key="1">
    <citation type="submission" date="2015-07" db="EMBL/GenBank/DDBJ databases">
        <title>Fjat-14235 jcm11544.</title>
        <authorList>
            <person name="Liu B."/>
            <person name="Wang J."/>
            <person name="Zhu Y."/>
            <person name="Liu G."/>
            <person name="Chen Q."/>
            <person name="Chen Z."/>
            <person name="Lan J."/>
            <person name="Che J."/>
            <person name="Ge C."/>
            <person name="Shi H."/>
            <person name="Pan Z."/>
            <person name="Liu X."/>
        </authorList>
    </citation>
    <scope>NUCLEOTIDE SEQUENCE [LARGE SCALE GENOMIC DNA]</scope>
    <source>
        <strain evidence="2">JCM 11544</strain>
    </source>
</reference>
<gene>
    <name evidence="1" type="ORF">AF331_06395</name>
</gene>
<keyword evidence="2" id="KW-1185">Reference proteome</keyword>
<dbReference type="PATRIC" id="fig|189381.12.peg.1423"/>
<dbReference type="STRING" id="189381.GCA_900166615_02996"/>
<evidence type="ECO:0008006" key="3">
    <source>
        <dbReference type="Google" id="ProtNLM"/>
    </source>
</evidence>
<accession>A0A0M0GQH1</accession>
<dbReference type="Proteomes" id="UP000037405">
    <property type="component" value="Unassembled WGS sequence"/>
</dbReference>
<dbReference type="RefSeq" id="WP_053427275.1">
    <property type="nucleotide sequence ID" value="NZ_JAMQJB010000002.1"/>
</dbReference>
<name>A0A0M0GQH1_9BACI</name>
<organism evidence="1 2">
    <name type="scientific">Rossellomorea marisflavi</name>
    <dbReference type="NCBI Taxonomy" id="189381"/>
    <lineage>
        <taxon>Bacteria</taxon>
        <taxon>Bacillati</taxon>
        <taxon>Bacillota</taxon>
        <taxon>Bacilli</taxon>
        <taxon>Bacillales</taxon>
        <taxon>Bacillaceae</taxon>
        <taxon>Rossellomorea</taxon>
    </lineage>
</organism>